<accession>A0ACB7S007</accession>
<proteinExistence type="predicted"/>
<reference evidence="1" key="1">
    <citation type="submission" date="2020-05" db="EMBL/GenBank/DDBJ databases">
        <title>Large-scale comparative analyses of tick genomes elucidate their genetic diversity and vector capacities.</title>
        <authorList>
            <person name="Jia N."/>
            <person name="Wang J."/>
            <person name="Shi W."/>
            <person name="Du L."/>
            <person name="Sun Y."/>
            <person name="Zhan W."/>
            <person name="Jiang J."/>
            <person name="Wang Q."/>
            <person name="Zhang B."/>
            <person name="Ji P."/>
            <person name="Sakyi L.B."/>
            <person name="Cui X."/>
            <person name="Yuan T."/>
            <person name="Jiang B."/>
            <person name="Yang W."/>
            <person name="Lam T.T.-Y."/>
            <person name="Chang Q."/>
            <person name="Ding S."/>
            <person name="Wang X."/>
            <person name="Zhu J."/>
            <person name="Ruan X."/>
            <person name="Zhao L."/>
            <person name="Wei J."/>
            <person name="Que T."/>
            <person name="Du C."/>
            <person name="Cheng J."/>
            <person name="Dai P."/>
            <person name="Han X."/>
            <person name="Huang E."/>
            <person name="Gao Y."/>
            <person name="Liu J."/>
            <person name="Shao H."/>
            <person name="Ye R."/>
            <person name="Li L."/>
            <person name="Wei W."/>
            <person name="Wang X."/>
            <person name="Wang C."/>
            <person name="Yang T."/>
            <person name="Huo Q."/>
            <person name="Li W."/>
            <person name="Guo W."/>
            <person name="Chen H."/>
            <person name="Zhou L."/>
            <person name="Ni X."/>
            <person name="Tian J."/>
            <person name="Zhou Y."/>
            <person name="Sheng Y."/>
            <person name="Liu T."/>
            <person name="Pan Y."/>
            <person name="Xia L."/>
            <person name="Li J."/>
            <person name="Zhao F."/>
            <person name="Cao W."/>
        </authorList>
    </citation>
    <scope>NUCLEOTIDE SEQUENCE</scope>
    <source>
        <strain evidence="1">Hyas-2018</strain>
    </source>
</reference>
<organism evidence="1 2">
    <name type="scientific">Hyalomma asiaticum</name>
    <name type="common">Tick</name>
    <dbReference type="NCBI Taxonomy" id="266040"/>
    <lineage>
        <taxon>Eukaryota</taxon>
        <taxon>Metazoa</taxon>
        <taxon>Ecdysozoa</taxon>
        <taxon>Arthropoda</taxon>
        <taxon>Chelicerata</taxon>
        <taxon>Arachnida</taxon>
        <taxon>Acari</taxon>
        <taxon>Parasitiformes</taxon>
        <taxon>Ixodida</taxon>
        <taxon>Ixodoidea</taxon>
        <taxon>Ixodidae</taxon>
        <taxon>Hyalomminae</taxon>
        <taxon>Hyalomma</taxon>
    </lineage>
</organism>
<protein>
    <submittedName>
        <fullName evidence="1">Uncharacterized protein</fullName>
    </submittedName>
</protein>
<name>A0ACB7S007_HYAAI</name>
<dbReference type="Proteomes" id="UP000821845">
    <property type="component" value="Chromosome 6"/>
</dbReference>
<sequence length="519" mass="58245">MGDVKEGYLCPICVEDLGNFEELTAHFEANHAAGERDVLHSLKGFIGRARRKILADSPVLEEEQTPDWGQQEIARERSLVPWVEDADVKLCPSCAKAFSISRRRHHCRLCGGIMCQLCSEFLDSATVQQLVASTGSPSANISEEPLRLCRDCRVLLDRRLSLPEQPPPLLAQYERLRKLMDEAEKLLPGYYRLIDGMREGQSGLEEEAKATRARLCRIAEQLDLVSFAPCAWEVIMGDVKEGYLCPICVEDLGNFEELTAHFEANHAAGERDVLHSLKGFIGRARRKILADSPVLEEEQTPDWGQQEIGVVQSHTGTVRMIRGRRVDRYVGQSNKLLIRLTKLVVDAPSDPEMRKARERSLVPWVEDADVKLCPSCAKAFSISRRRHHCRLCGGIMCQLCSEFLDSATVPPDWKEQQHGQLQWRGSPRLAASHVSRMLGVARPAPNPQPNQSKGGAGGAQQCTAKRRGSPWQKTDGTSYRGYIQQAKQSQRYEELASLEANLQELKQEYLRRTLGTPSK</sequence>
<gene>
    <name evidence="1" type="ORF">HPB50_013954</name>
</gene>
<dbReference type="EMBL" id="CM023486">
    <property type="protein sequence ID" value="KAH6928291.1"/>
    <property type="molecule type" value="Genomic_DNA"/>
</dbReference>
<evidence type="ECO:0000313" key="2">
    <source>
        <dbReference type="Proteomes" id="UP000821845"/>
    </source>
</evidence>
<evidence type="ECO:0000313" key="1">
    <source>
        <dbReference type="EMBL" id="KAH6928291.1"/>
    </source>
</evidence>
<comment type="caution">
    <text evidence="1">The sequence shown here is derived from an EMBL/GenBank/DDBJ whole genome shotgun (WGS) entry which is preliminary data.</text>
</comment>
<keyword evidence="2" id="KW-1185">Reference proteome</keyword>